<protein>
    <submittedName>
        <fullName evidence="3">Membrane protein</fullName>
    </submittedName>
</protein>
<dbReference type="RefSeq" id="WP_012550870.1">
    <property type="nucleotide sequence ID" value="NC_011312.1"/>
</dbReference>
<dbReference type="EMBL" id="FM178379">
    <property type="protein sequence ID" value="CAQ80061.1"/>
    <property type="molecule type" value="Genomic_DNA"/>
</dbReference>
<evidence type="ECO:0000256" key="1">
    <source>
        <dbReference type="SAM" id="MobiDB-lite"/>
    </source>
</evidence>
<organism evidence="3 4">
    <name type="scientific">Aliivibrio salmonicida (strain LFI1238)</name>
    <name type="common">Vibrio salmonicida (strain LFI1238)</name>
    <dbReference type="NCBI Taxonomy" id="316275"/>
    <lineage>
        <taxon>Bacteria</taxon>
        <taxon>Pseudomonadati</taxon>
        <taxon>Pseudomonadota</taxon>
        <taxon>Gammaproteobacteria</taxon>
        <taxon>Vibrionales</taxon>
        <taxon>Vibrionaceae</taxon>
        <taxon>Aliivibrio</taxon>
    </lineage>
</organism>
<keyword evidence="2" id="KW-1133">Transmembrane helix</keyword>
<evidence type="ECO:0000313" key="3">
    <source>
        <dbReference type="EMBL" id="CAQ80061.1"/>
    </source>
</evidence>
<proteinExistence type="predicted"/>
<reference evidence="3 4" key="1">
    <citation type="journal article" date="2008" name="BMC Genomics">
        <title>The genome sequence of the fish pathogen Aliivibrio salmonicida strain LFI1238 shows extensive evidence of gene decay.</title>
        <authorList>
            <person name="Hjerde E."/>
            <person name="Lorentzen M.S."/>
            <person name="Holden M.T."/>
            <person name="Seeger K."/>
            <person name="Paulsen S."/>
            <person name="Bason N."/>
            <person name="Churcher C."/>
            <person name="Harris D."/>
            <person name="Norbertczak H."/>
            <person name="Quail M.A."/>
            <person name="Sanders S."/>
            <person name="Thurston S."/>
            <person name="Parkhill J."/>
            <person name="Willassen N.P."/>
            <person name="Thomson N.R."/>
        </authorList>
    </citation>
    <scope>NUCLEOTIDE SEQUENCE [LARGE SCALE GENOMIC DNA]</scope>
    <source>
        <strain evidence="3 4">LFI1238</strain>
    </source>
</reference>
<dbReference type="InterPro" id="IPR021550">
    <property type="entry name" value="DUF2897"/>
</dbReference>
<feature type="transmembrane region" description="Helical" evidence="2">
    <location>
        <begin position="6"/>
        <end position="25"/>
    </location>
</feature>
<keyword evidence="2" id="KW-0812">Transmembrane</keyword>
<gene>
    <name evidence="3" type="ordered locus">VSAL_I2377</name>
</gene>
<accession>B6EJT0</accession>
<dbReference type="AlphaFoldDB" id="B6EJT0"/>
<evidence type="ECO:0000256" key="2">
    <source>
        <dbReference type="SAM" id="Phobius"/>
    </source>
</evidence>
<evidence type="ECO:0000313" key="4">
    <source>
        <dbReference type="Proteomes" id="UP000001730"/>
    </source>
</evidence>
<dbReference type="HOGENOM" id="CLU_189935_0_0_6"/>
<dbReference type="Proteomes" id="UP000001730">
    <property type="component" value="Chromosome 1"/>
</dbReference>
<feature type="region of interest" description="Disordered" evidence="1">
    <location>
        <begin position="34"/>
        <end position="56"/>
    </location>
</feature>
<dbReference type="KEGG" id="vsa:VSAL_I2377"/>
<dbReference type="Pfam" id="PF11446">
    <property type="entry name" value="DUF2897"/>
    <property type="match status" value="1"/>
</dbReference>
<name>B6EJT0_ALISL</name>
<sequence>MEWLMNPWVIIVIVLSVVIGNLAALKATANMKFKQPKKPIAPQEKEDELGSEKMNR</sequence>
<keyword evidence="2" id="KW-0472">Membrane</keyword>
<keyword evidence="4" id="KW-1185">Reference proteome</keyword>